<proteinExistence type="predicted"/>
<accession>A0ACC3Z7R9</accession>
<name>A0ACC3Z7R9_COLTU</name>
<protein>
    <submittedName>
        <fullName evidence="1">Phospholipase carboxylesterase</fullName>
    </submittedName>
</protein>
<dbReference type="EMBL" id="VUJX02000003">
    <property type="protein sequence ID" value="KAL0940131.1"/>
    <property type="molecule type" value="Genomic_DNA"/>
</dbReference>
<keyword evidence="2" id="KW-1185">Reference proteome</keyword>
<dbReference type="Proteomes" id="UP000805649">
    <property type="component" value="Unassembled WGS sequence"/>
</dbReference>
<evidence type="ECO:0000313" key="2">
    <source>
        <dbReference type="Proteomes" id="UP000805649"/>
    </source>
</evidence>
<organism evidence="1 2">
    <name type="scientific">Colletotrichum truncatum</name>
    <name type="common">Anthracnose fungus</name>
    <name type="synonym">Colletotrichum capsici</name>
    <dbReference type="NCBI Taxonomy" id="5467"/>
    <lineage>
        <taxon>Eukaryota</taxon>
        <taxon>Fungi</taxon>
        <taxon>Dikarya</taxon>
        <taxon>Ascomycota</taxon>
        <taxon>Pezizomycotina</taxon>
        <taxon>Sordariomycetes</taxon>
        <taxon>Hypocreomycetidae</taxon>
        <taxon>Glomerellales</taxon>
        <taxon>Glomerellaceae</taxon>
        <taxon>Colletotrichum</taxon>
        <taxon>Colletotrichum truncatum species complex</taxon>
    </lineage>
</organism>
<reference evidence="1 2" key="1">
    <citation type="journal article" date="2020" name="Phytopathology">
        <title>Genome Sequence Resources of Colletotrichum truncatum, C. plurivorum, C. musicola, and C. sojae: Four Species Pathogenic to Soybean (Glycine max).</title>
        <authorList>
            <person name="Rogerio F."/>
            <person name="Boufleur T.R."/>
            <person name="Ciampi-Guillardi M."/>
            <person name="Sukno S.A."/>
            <person name="Thon M.R."/>
            <person name="Massola Junior N.S."/>
            <person name="Baroncelli R."/>
        </authorList>
    </citation>
    <scope>NUCLEOTIDE SEQUENCE [LARGE SCALE GENOMIC DNA]</scope>
    <source>
        <strain evidence="1 2">CMES1059</strain>
    </source>
</reference>
<evidence type="ECO:0000313" key="1">
    <source>
        <dbReference type="EMBL" id="KAL0940131.1"/>
    </source>
</evidence>
<gene>
    <name evidence="1" type="ORF">CTRU02_206741</name>
</gene>
<sequence>MGFELHTVSPKEGHTHTHTVIFLHGRDSECQEFADEFFESEATEPAGQPRTLGDIFPTFKWVFPGASLIHSERFGVPMSQWFDIWSVESPSERSGLQHAGLVESVDYVLKIVDQESAFVPCENIYLGGISQGFVTAVAAFFAGDRRFAGLIGLCSWALPALSGSHENDGSSDNALEGIQAAFGWKTTAVSREKLRSTPIFLGHAVDDDVVPIENGKALRSSLSAVLGSDIEWHEYQHGGHWINEPEGVDDIVGFIKNTTKVGFIESM</sequence>
<comment type="caution">
    <text evidence="1">The sequence shown here is derived from an EMBL/GenBank/DDBJ whole genome shotgun (WGS) entry which is preliminary data.</text>
</comment>